<organism evidence="2">
    <name type="scientific">Capitella teleta</name>
    <name type="common">Polychaete worm</name>
    <dbReference type="NCBI Taxonomy" id="283909"/>
    <lineage>
        <taxon>Eukaryota</taxon>
        <taxon>Metazoa</taxon>
        <taxon>Spiralia</taxon>
        <taxon>Lophotrochozoa</taxon>
        <taxon>Annelida</taxon>
        <taxon>Polychaeta</taxon>
        <taxon>Sedentaria</taxon>
        <taxon>Scolecida</taxon>
        <taxon>Capitellidae</taxon>
        <taxon>Capitella</taxon>
    </lineage>
</organism>
<sequence length="112" mass="13046">MRTKKRKKDRERHLATWRARRARTSKQEVEEDLIVKRMEKRKQREAKKVEAKRQDSATEVPGPSPFPSRQAQGKAMKKKNSSGPFIDAQIREANMDVNYEQSPPEDLLTLAN</sequence>
<feature type="compositionally biased region" description="Basic and acidic residues" evidence="1">
    <location>
        <begin position="25"/>
        <end position="37"/>
    </location>
</feature>
<reference evidence="3" key="3">
    <citation type="submission" date="2015-06" db="UniProtKB">
        <authorList>
            <consortium name="EnsemblMetazoa"/>
        </authorList>
    </citation>
    <scope>IDENTIFICATION</scope>
</reference>
<name>R7TQB3_CAPTE</name>
<keyword evidence="4" id="KW-1185">Reference proteome</keyword>
<evidence type="ECO:0000313" key="3">
    <source>
        <dbReference type="EnsemblMetazoa" id="CapteP188805"/>
    </source>
</evidence>
<protein>
    <submittedName>
        <fullName evidence="2 3">Uncharacterized protein</fullName>
    </submittedName>
</protein>
<feature type="non-terminal residue" evidence="2">
    <location>
        <position position="112"/>
    </location>
</feature>
<reference evidence="2 4" key="2">
    <citation type="journal article" date="2013" name="Nature">
        <title>Insights into bilaterian evolution from three spiralian genomes.</title>
        <authorList>
            <person name="Simakov O."/>
            <person name="Marletaz F."/>
            <person name="Cho S.J."/>
            <person name="Edsinger-Gonzales E."/>
            <person name="Havlak P."/>
            <person name="Hellsten U."/>
            <person name="Kuo D.H."/>
            <person name="Larsson T."/>
            <person name="Lv J."/>
            <person name="Arendt D."/>
            <person name="Savage R."/>
            <person name="Osoegawa K."/>
            <person name="de Jong P."/>
            <person name="Grimwood J."/>
            <person name="Chapman J.A."/>
            <person name="Shapiro H."/>
            <person name="Aerts A."/>
            <person name="Otillar R.P."/>
            <person name="Terry A.Y."/>
            <person name="Boore J.L."/>
            <person name="Grigoriev I.V."/>
            <person name="Lindberg D.R."/>
            <person name="Seaver E.C."/>
            <person name="Weisblat D.A."/>
            <person name="Putnam N.H."/>
            <person name="Rokhsar D.S."/>
        </authorList>
    </citation>
    <scope>NUCLEOTIDE SEQUENCE</scope>
    <source>
        <strain evidence="2 4">I ESC-2004</strain>
    </source>
</reference>
<dbReference type="EMBL" id="KB309655">
    <property type="protein sequence ID" value="ELT93706.1"/>
    <property type="molecule type" value="Genomic_DNA"/>
</dbReference>
<feature type="compositionally biased region" description="Basic and acidic residues" evidence="1">
    <location>
        <begin position="46"/>
        <end position="56"/>
    </location>
</feature>
<evidence type="ECO:0000313" key="4">
    <source>
        <dbReference type="Proteomes" id="UP000014760"/>
    </source>
</evidence>
<evidence type="ECO:0000256" key="1">
    <source>
        <dbReference type="SAM" id="MobiDB-lite"/>
    </source>
</evidence>
<accession>R7TQB3</accession>
<feature type="compositionally biased region" description="Basic residues" evidence="1">
    <location>
        <begin position="1"/>
        <end position="10"/>
    </location>
</feature>
<dbReference type="EnsemblMetazoa" id="CapteT188805">
    <property type="protein sequence ID" value="CapteP188805"/>
    <property type="gene ID" value="CapteG188805"/>
</dbReference>
<dbReference type="EMBL" id="AMQN01029626">
    <property type="status" value="NOT_ANNOTATED_CDS"/>
    <property type="molecule type" value="Genomic_DNA"/>
</dbReference>
<dbReference type="Proteomes" id="UP000014760">
    <property type="component" value="Unassembled WGS sequence"/>
</dbReference>
<evidence type="ECO:0000313" key="2">
    <source>
        <dbReference type="EMBL" id="ELT93706.1"/>
    </source>
</evidence>
<dbReference type="AlphaFoldDB" id="R7TQB3"/>
<proteinExistence type="predicted"/>
<gene>
    <name evidence="2" type="ORF">CAPTEDRAFT_188805</name>
</gene>
<reference evidence="4" key="1">
    <citation type="submission" date="2012-12" db="EMBL/GenBank/DDBJ databases">
        <authorList>
            <person name="Hellsten U."/>
            <person name="Grimwood J."/>
            <person name="Chapman J.A."/>
            <person name="Shapiro H."/>
            <person name="Aerts A."/>
            <person name="Otillar R.P."/>
            <person name="Terry A.Y."/>
            <person name="Boore J.L."/>
            <person name="Simakov O."/>
            <person name="Marletaz F."/>
            <person name="Cho S.-J."/>
            <person name="Edsinger-Gonzales E."/>
            <person name="Havlak P."/>
            <person name="Kuo D.-H."/>
            <person name="Larsson T."/>
            <person name="Lv J."/>
            <person name="Arendt D."/>
            <person name="Savage R."/>
            <person name="Osoegawa K."/>
            <person name="de Jong P."/>
            <person name="Lindberg D.R."/>
            <person name="Seaver E.C."/>
            <person name="Weisblat D.A."/>
            <person name="Putnam N.H."/>
            <person name="Grigoriev I.V."/>
            <person name="Rokhsar D.S."/>
        </authorList>
    </citation>
    <scope>NUCLEOTIDE SEQUENCE</scope>
    <source>
        <strain evidence="4">I ESC-2004</strain>
    </source>
</reference>
<feature type="region of interest" description="Disordered" evidence="1">
    <location>
        <begin position="1"/>
        <end position="112"/>
    </location>
</feature>
<dbReference type="HOGENOM" id="CLU_2151994_0_0_1"/>